<evidence type="ECO:0000256" key="3">
    <source>
        <dbReference type="ARBA" id="ARBA00022801"/>
    </source>
</evidence>
<feature type="region of interest" description="Disordered" evidence="4">
    <location>
        <begin position="33"/>
        <end position="78"/>
    </location>
</feature>
<dbReference type="InterPro" id="IPR044094">
    <property type="entry name" value="AtsA-like_MBL-fold"/>
</dbReference>
<dbReference type="PROSITE" id="PS51257">
    <property type="entry name" value="PROKAR_LIPOPROTEIN"/>
    <property type="match status" value="1"/>
</dbReference>
<name>A0A562E1J3_RHORH</name>
<gene>
    <name evidence="7" type="ORF">L618_000300002310</name>
</gene>
<comment type="caution">
    <text evidence="7">The sequence shown here is derived from an EMBL/GenBank/DDBJ whole genome shotgun (WGS) entry which is preliminary data.</text>
</comment>
<dbReference type="SUPFAM" id="SSF56281">
    <property type="entry name" value="Metallo-hydrolase/oxidoreductase"/>
    <property type="match status" value="1"/>
</dbReference>
<dbReference type="InterPro" id="IPR036866">
    <property type="entry name" value="RibonucZ/Hydroxyglut_hydro"/>
</dbReference>
<dbReference type="PANTHER" id="PTHR46018">
    <property type="entry name" value="ZINC PHOSPHODIESTERASE ELAC PROTEIN 1"/>
    <property type="match status" value="1"/>
</dbReference>
<dbReference type="RefSeq" id="WP_261379969.1">
    <property type="nucleotide sequence ID" value="NZ_VLJT01000028.1"/>
</dbReference>
<dbReference type="Gene3D" id="3.60.15.10">
    <property type="entry name" value="Ribonuclease Z/Hydroxyacylglutathione hydrolase-like"/>
    <property type="match status" value="1"/>
</dbReference>
<dbReference type="Pfam" id="PF12706">
    <property type="entry name" value="Lactamase_B_2"/>
    <property type="match status" value="1"/>
</dbReference>
<keyword evidence="3" id="KW-0378">Hydrolase</keyword>
<feature type="chain" id="PRO_5021985688" evidence="5">
    <location>
        <begin position="36"/>
        <end position="354"/>
    </location>
</feature>
<dbReference type="EMBL" id="VLJT01000028">
    <property type="protein sequence ID" value="TWH15657.1"/>
    <property type="molecule type" value="Genomic_DNA"/>
</dbReference>
<dbReference type="CDD" id="cd07719">
    <property type="entry name" value="arylsulfatase_AtsA-like_MBL-fold"/>
    <property type="match status" value="1"/>
</dbReference>
<dbReference type="Proteomes" id="UP000317573">
    <property type="component" value="Unassembled WGS sequence"/>
</dbReference>
<evidence type="ECO:0000256" key="2">
    <source>
        <dbReference type="ARBA" id="ARBA00022759"/>
    </source>
</evidence>
<dbReference type="GO" id="GO:0042781">
    <property type="term" value="F:3'-tRNA processing endoribonuclease activity"/>
    <property type="evidence" value="ECO:0007669"/>
    <property type="project" value="TreeGrafter"/>
</dbReference>
<accession>A0A562E1J3</accession>
<dbReference type="InterPro" id="IPR001279">
    <property type="entry name" value="Metallo-B-lactamas"/>
</dbReference>
<feature type="signal peptide" evidence="5">
    <location>
        <begin position="1"/>
        <end position="35"/>
    </location>
</feature>
<dbReference type="AlphaFoldDB" id="A0A562E1J3"/>
<evidence type="ECO:0000259" key="6">
    <source>
        <dbReference type="SMART" id="SM00849"/>
    </source>
</evidence>
<keyword evidence="2" id="KW-0255">Endonuclease</keyword>
<evidence type="ECO:0000256" key="4">
    <source>
        <dbReference type="SAM" id="MobiDB-lite"/>
    </source>
</evidence>
<keyword evidence="5" id="KW-0732">Signal</keyword>
<evidence type="ECO:0000256" key="1">
    <source>
        <dbReference type="ARBA" id="ARBA00022722"/>
    </source>
</evidence>
<sequence>MSRRSFEFGRIRTAAVVVSGVLALALTGCSSGESAAQETPAAQETTASDGSPTDSAHPASEAPAEGEMRVTLLGTGSPVPSTERYGMSTLVQANGLNLVIDAGRGATVRLTEAGVPVGQVDAVFLTHFHSDHINGLSDLWMSSYVPALGGREGAFQLYGPVGVRNIGDGMQSTYRNDIDVRVADKEVDPATTPIESHEFAEDGVVFDQDGVTVTMFTVEHDPVGAIQPAVGYRVDYAGKSVLISGDTVPTENVLKFGEGVDVLVHEVADFEDPSALPSVYAHHTNPQQAGDIFAQTQPKMAVYSHIVNGIPGRVPGISEETLVERTRENYDGPLTVGTDLMTFLITGDEVRVDS</sequence>
<evidence type="ECO:0000313" key="8">
    <source>
        <dbReference type="Proteomes" id="UP000317573"/>
    </source>
</evidence>
<keyword evidence="1" id="KW-0540">Nuclease</keyword>
<evidence type="ECO:0000256" key="5">
    <source>
        <dbReference type="SAM" id="SignalP"/>
    </source>
</evidence>
<organism evidence="7 8">
    <name type="scientific">Rhodococcus rhodochrous J45</name>
    <dbReference type="NCBI Taxonomy" id="935266"/>
    <lineage>
        <taxon>Bacteria</taxon>
        <taxon>Bacillati</taxon>
        <taxon>Actinomycetota</taxon>
        <taxon>Actinomycetes</taxon>
        <taxon>Mycobacteriales</taxon>
        <taxon>Nocardiaceae</taxon>
        <taxon>Rhodococcus</taxon>
    </lineage>
</organism>
<dbReference type="SMART" id="SM00849">
    <property type="entry name" value="Lactamase_B"/>
    <property type="match status" value="1"/>
</dbReference>
<feature type="compositionally biased region" description="Low complexity" evidence="4">
    <location>
        <begin position="33"/>
        <end position="48"/>
    </location>
</feature>
<feature type="domain" description="Metallo-beta-lactamase" evidence="6">
    <location>
        <begin position="85"/>
        <end position="283"/>
    </location>
</feature>
<protein>
    <submittedName>
        <fullName evidence="7">Ribonuclease Z</fullName>
    </submittedName>
</protein>
<proteinExistence type="predicted"/>
<reference evidence="7 8" key="1">
    <citation type="submission" date="2019-07" db="EMBL/GenBank/DDBJ databases">
        <title>Genome sequencing of lignin-degrading bacterial isolates.</title>
        <authorList>
            <person name="Gladden J."/>
        </authorList>
    </citation>
    <scope>NUCLEOTIDE SEQUENCE [LARGE SCALE GENOMIC DNA]</scope>
    <source>
        <strain evidence="7 8">J45</strain>
    </source>
</reference>
<evidence type="ECO:0000313" key="7">
    <source>
        <dbReference type="EMBL" id="TWH15657.1"/>
    </source>
</evidence>
<dbReference type="PANTHER" id="PTHR46018:SF2">
    <property type="entry name" value="ZINC PHOSPHODIESTERASE ELAC PROTEIN 1"/>
    <property type="match status" value="1"/>
</dbReference>